<keyword evidence="5" id="KW-0406">Ion transport</keyword>
<feature type="domain" description="Cyclic nucleotide-binding" evidence="11">
    <location>
        <begin position="576"/>
        <end position="682"/>
    </location>
</feature>
<evidence type="ECO:0000256" key="7">
    <source>
        <dbReference type="ARBA" id="ARBA00023286"/>
    </source>
</evidence>
<dbReference type="PANTHER" id="PTHR45638">
    <property type="entry name" value="CYCLIC NUCLEOTIDE-GATED CATION CHANNEL SUBUNIT A"/>
    <property type="match status" value="1"/>
</dbReference>
<dbReference type="InterPro" id="IPR020846">
    <property type="entry name" value="MFS_dom"/>
</dbReference>
<dbReference type="Gene3D" id="1.10.287.70">
    <property type="match status" value="1"/>
</dbReference>
<feature type="transmembrane region" description="Helical" evidence="10">
    <location>
        <begin position="899"/>
        <end position="921"/>
    </location>
</feature>
<dbReference type="FunFam" id="1.20.1250.20:FF:000320">
    <property type="entry name" value="Monocarboxylate transporter"/>
    <property type="match status" value="1"/>
</dbReference>
<evidence type="ECO:0000256" key="10">
    <source>
        <dbReference type="SAM" id="Phobius"/>
    </source>
</evidence>
<evidence type="ECO:0000256" key="1">
    <source>
        <dbReference type="ARBA" id="ARBA00004141"/>
    </source>
</evidence>
<comment type="caution">
    <text evidence="13">The sequence shown here is derived from an EMBL/GenBank/DDBJ whole genome shotgun (WGS) entry which is preliminary data.</text>
</comment>
<dbReference type="FunFam" id="2.60.120.10:FF:000078">
    <property type="entry name" value="Cyclic nucleotide-gated channel"/>
    <property type="match status" value="1"/>
</dbReference>
<evidence type="ECO:0000256" key="2">
    <source>
        <dbReference type="ARBA" id="ARBA00022448"/>
    </source>
</evidence>
<dbReference type="PROSITE" id="PS50850">
    <property type="entry name" value="MFS"/>
    <property type="match status" value="1"/>
</dbReference>
<keyword evidence="2" id="KW-0813">Transport</keyword>
<dbReference type="InterPro" id="IPR018488">
    <property type="entry name" value="cNMP-bd_CS"/>
</dbReference>
<dbReference type="FunFam" id="1.10.287.630:FF:000001">
    <property type="entry name" value="Cyclic nucleotide-gated channel alpha 3"/>
    <property type="match status" value="1"/>
</dbReference>
<dbReference type="Gene3D" id="1.10.287.630">
    <property type="entry name" value="Helix hairpin bin"/>
    <property type="match status" value="1"/>
</dbReference>
<proteinExistence type="predicted"/>
<evidence type="ECO:0008006" key="15">
    <source>
        <dbReference type="Google" id="ProtNLM"/>
    </source>
</evidence>
<dbReference type="Proteomes" id="UP001367676">
    <property type="component" value="Unassembled WGS sequence"/>
</dbReference>
<dbReference type="EMBL" id="JBBCAQ010000028">
    <property type="protein sequence ID" value="KAK7585829.1"/>
    <property type="molecule type" value="Genomic_DNA"/>
</dbReference>
<dbReference type="PROSITE" id="PS00888">
    <property type="entry name" value="CNMP_BINDING_1"/>
    <property type="match status" value="1"/>
</dbReference>
<evidence type="ECO:0000256" key="3">
    <source>
        <dbReference type="ARBA" id="ARBA00022692"/>
    </source>
</evidence>
<feature type="transmembrane region" description="Helical" evidence="10">
    <location>
        <begin position="1309"/>
        <end position="1334"/>
    </location>
</feature>
<feature type="transmembrane region" description="Helical" evidence="10">
    <location>
        <begin position="871"/>
        <end position="893"/>
    </location>
</feature>
<dbReference type="GO" id="GO:0017071">
    <property type="term" value="C:intracellular cyclic nucleotide activated cation channel complex"/>
    <property type="evidence" value="ECO:0007669"/>
    <property type="project" value="TreeGrafter"/>
</dbReference>
<evidence type="ECO:0000256" key="5">
    <source>
        <dbReference type="ARBA" id="ARBA00023065"/>
    </source>
</evidence>
<evidence type="ECO:0000256" key="9">
    <source>
        <dbReference type="SAM" id="MobiDB-lite"/>
    </source>
</evidence>
<dbReference type="GO" id="GO:0005886">
    <property type="term" value="C:plasma membrane"/>
    <property type="evidence" value="ECO:0007669"/>
    <property type="project" value="TreeGrafter"/>
</dbReference>
<keyword evidence="4 10" id="KW-1133">Transmembrane helix</keyword>
<feature type="transmembrane region" description="Helical" evidence="10">
    <location>
        <begin position="840"/>
        <end position="859"/>
    </location>
</feature>
<evidence type="ECO:0000313" key="14">
    <source>
        <dbReference type="Proteomes" id="UP001367676"/>
    </source>
</evidence>
<dbReference type="InterPro" id="IPR014710">
    <property type="entry name" value="RmlC-like_jellyroll"/>
</dbReference>
<reference evidence="13 14" key="1">
    <citation type="submission" date="2024-03" db="EMBL/GenBank/DDBJ databases">
        <title>Adaptation during the transition from Ophiocordyceps entomopathogen to insect associate is accompanied by gene loss and intensified selection.</title>
        <authorList>
            <person name="Ward C.M."/>
            <person name="Onetto C.A."/>
            <person name="Borneman A.R."/>
        </authorList>
    </citation>
    <scope>NUCLEOTIDE SEQUENCE [LARGE SCALE GENOMIC DNA]</scope>
    <source>
        <strain evidence="13">AWRI1</strain>
        <tissue evidence="13">Single Adult Female</tissue>
    </source>
</reference>
<dbReference type="Pfam" id="PF07690">
    <property type="entry name" value="MFS_1"/>
    <property type="match status" value="2"/>
</dbReference>
<name>A0AAN9Y2Z4_9HEMI</name>
<sequence>MNDLCQRRQAELSNSQASVLPHWMPSSHPNTPSTVTDKWWLCNSGNGVPAFVLVSFHEISNRRERSSLPTPPPQPSPQALEDGCRSLCRYQRRHRSRRYRCDGLMERAHDKCATLVRSDCTLETLLSDNCAVNCTPECRPDRSLAGRTRRVDLSVSSDALLDLKESSNGDGFVSKQLRRFVRTFGGGYLRVKTRAATSSSCLSIVDDDGGMFNSDSLSMVKKLHDVRKNSSSELLARDAVTYEPQLSCADGRVESNPAGFVLEPQSIFYVLWLCLITVAFLYNCWVIPLRTTFPYQTDDNVSAWMIVDYTMDLLYLLDIVLMKPRVMYLEDGFWVRDPKLTRKNYLQKLQFKMDVLSLLPSDLLYFAVGFHYPVFRLPRLLKIQTFWEFFNHFDNILASPYVVRVTRTLTYMLYLVHLNTCAYYAVSVREGIGSNTWVYDGKGNAYIRCFYRATKTATSIGKNPKPSNEIEYLFMTFSWLMGVFVFATLIGQIRDIVATASKSQNEYRKLVDETLDYLRRLNVPPKIRERVEQWFSFTWEQQHTLDENKILDTLPQKLKTDVAINVHIKTLGKVQLFHDCDEALLRDLVLKLRPVLYLPGDYICRKGEVGKEMYIVKTGQVQVVTRRGRDNNVVLATLTEGCVFGEISLLNLAGTNRRTADVRSHGFSSLFVLSKNDLNEAIRYYPNAQKILKQKARQLIRQNASREGREMPLEIMCDSNDESLSKTVAIDTTAHQPLSTAAKKETSSASERKQQQPHRVAIYRNKYSSLKRYSDAQVNHFVRLQVTQVEEYELVPPDGGWGWLVLFGATLINLLVPGFIKSFGVLFVEFLETYKFSEMSASWIPALSCFLYCSLGPLASYLSTKFSYRTVTLIGGAFASFGMILSCFASSFVHLCITYGLLFGTGAGLSFPPGIFIVTSYFQKYRGFANGIAISGSAFGSMILPPLLRFLLQNYGLNGTVLIMGGVIMNVWVGALLYHPVEWHLKRIPILRPPSECVPISNAGETVVLYRSASKCVLITYPTTKSRRNSIDEKYLPAPNPYLLPVPNAGSSSHFGSRPISRDSTLGRMHPEYASQVTLKSISDTMNLCSYCCLYCYPQTRPQKRSFDGPADKLAKTNGGTKILASDRRTYAETATPEDQSSSSHVSTLFRNPIFIVILLSNASTAIGFTNFSIFLPAYAKSLNHSKTLASYLLSVTALFDLIGRIGGSTISDILPLPKRYYFVTGLLVSGMTLVLLPLSSSYSMLCVACAIFGLSSGTFTGITVVTMVEVLGEDKLAAAYTISLFINGILQLVGPPTCGVLYETYKSYGPIISSLGAIVTIVAAISMFLTIFLTPSRHKIVLKSVS</sequence>
<feature type="domain" description="Major facilitator superfamily (MFS) profile" evidence="12">
    <location>
        <begin position="1154"/>
        <end position="1347"/>
    </location>
</feature>
<gene>
    <name evidence="13" type="ORF">V9T40_000008</name>
</gene>
<feature type="transmembrane region" description="Helical" evidence="10">
    <location>
        <begin position="801"/>
        <end position="820"/>
    </location>
</feature>
<protein>
    <recommendedName>
        <fullName evidence="15">Cyclic nucleotide-binding domain-containing protein</fullName>
    </recommendedName>
</protein>
<dbReference type="InterPro" id="IPR018490">
    <property type="entry name" value="cNMP-bd_dom_sf"/>
</dbReference>
<dbReference type="InterPro" id="IPR011701">
    <property type="entry name" value="MFS"/>
</dbReference>
<feature type="transmembrane region" description="Helical" evidence="10">
    <location>
        <begin position="355"/>
        <end position="375"/>
    </location>
</feature>
<dbReference type="CDD" id="cd00038">
    <property type="entry name" value="CAP_ED"/>
    <property type="match status" value="1"/>
</dbReference>
<dbReference type="GO" id="GO:0044877">
    <property type="term" value="F:protein-containing complex binding"/>
    <property type="evidence" value="ECO:0007669"/>
    <property type="project" value="TreeGrafter"/>
</dbReference>
<dbReference type="SUPFAM" id="SSF103473">
    <property type="entry name" value="MFS general substrate transporter"/>
    <property type="match status" value="1"/>
</dbReference>
<feature type="transmembrane region" description="Helical" evidence="10">
    <location>
        <begin position="960"/>
        <end position="978"/>
    </location>
</feature>
<evidence type="ECO:0000259" key="11">
    <source>
        <dbReference type="PROSITE" id="PS50042"/>
    </source>
</evidence>
<evidence type="ECO:0000259" key="12">
    <source>
        <dbReference type="PROSITE" id="PS50850"/>
    </source>
</evidence>
<dbReference type="Gene3D" id="2.60.120.10">
    <property type="entry name" value="Jelly Rolls"/>
    <property type="match status" value="1"/>
</dbReference>
<dbReference type="GO" id="GO:0005222">
    <property type="term" value="F:intracellularly cAMP-activated cation channel activity"/>
    <property type="evidence" value="ECO:0007669"/>
    <property type="project" value="TreeGrafter"/>
</dbReference>
<feature type="transmembrane region" description="Helical" evidence="10">
    <location>
        <begin position="267"/>
        <end position="289"/>
    </location>
</feature>
<keyword evidence="14" id="KW-1185">Reference proteome</keyword>
<dbReference type="PROSITE" id="PS50042">
    <property type="entry name" value="CNMP_BINDING_3"/>
    <property type="match status" value="1"/>
</dbReference>
<feature type="transmembrane region" description="Helical" evidence="10">
    <location>
        <begin position="1154"/>
        <end position="1177"/>
    </location>
</feature>
<dbReference type="Pfam" id="PF00027">
    <property type="entry name" value="cNMP_binding"/>
    <property type="match status" value="1"/>
</dbReference>
<dbReference type="SMART" id="SM00100">
    <property type="entry name" value="cNMP"/>
    <property type="match status" value="1"/>
</dbReference>
<dbReference type="PROSITE" id="PS00889">
    <property type="entry name" value="CNMP_BINDING_2"/>
    <property type="match status" value="1"/>
</dbReference>
<feature type="transmembrane region" description="Helical" evidence="10">
    <location>
        <begin position="1220"/>
        <end position="1237"/>
    </location>
</feature>
<feature type="transmembrane region" description="Helical" evidence="10">
    <location>
        <begin position="1243"/>
        <end position="1266"/>
    </location>
</feature>
<dbReference type="InterPro" id="IPR036259">
    <property type="entry name" value="MFS_trans_sf"/>
</dbReference>
<dbReference type="SUPFAM" id="SSF81324">
    <property type="entry name" value="Voltage-gated potassium channels"/>
    <property type="match status" value="1"/>
</dbReference>
<dbReference type="CDD" id="cd17352">
    <property type="entry name" value="MFS_MCT_SLC16"/>
    <property type="match status" value="1"/>
</dbReference>
<dbReference type="GO" id="GO:0030553">
    <property type="term" value="F:cGMP binding"/>
    <property type="evidence" value="ECO:0007669"/>
    <property type="project" value="TreeGrafter"/>
</dbReference>
<dbReference type="FunFam" id="1.10.287.70:FF:000149">
    <property type="entry name" value="Cyclic nucleotide-gated cation channel beta-1"/>
    <property type="match status" value="1"/>
</dbReference>
<keyword evidence="3 10" id="KW-0812">Transmembrane</keyword>
<comment type="subcellular location">
    <subcellularLocation>
        <location evidence="1">Membrane</location>
        <topology evidence="1">Multi-pass membrane protein</topology>
    </subcellularLocation>
</comment>
<feature type="transmembrane region" description="Helical" evidence="10">
    <location>
        <begin position="1189"/>
        <end position="1208"/>
    </location>
</feature>
<feature type="compositionally biased region" description="Basic and acidic residues" evidence="9">
    <location>
        <begin position="742"/>
        <end position="754"/>
    </location>
</feature>
<feature type="transmembrane region" description="Helical" evidence="10">
    <location>
        <begin position="301"/>
        <end position="321"/>
    </location>
</feature>
<feature type="transmembrane region" description="Helical" evidence="10">
    <location>
        <begin position="472"/>
        <end position="493"/>
    </location>
</feature>
<dbReference type="Gene3D" id="1.20.1250.20">
    <property type="entry name" value="MFS general substrate transporter like domains"/>
    <property type="match status" value="2"/>
</dbReference>
<dbReference type="InterPro" id="IPR050866">
    <property type="entry name" value="CNG_cation_channel"/>
</dbReference>
<evidence type="ECO:0000256" key="8">
    <source>
        <dbReference type="ARBA" id="ARBA00023303"/>
    </source>
</evidence>
<evidence type="ECO:0000313" key="13">
    <source>
        <dbReference type="EMBL" id="KAK7585829.1"/>
    </source>
</evidence>
<keyword evidence="7" id="KW-1071">Ligand-gated ion channel</keyword>
<keyword evidence="8" id="KW-0407">Ion channel</keyword>
<organism evidence="13 14">
    <name type="scientific">Parthenolecanium corni</name>
    <dbReference type="NCBI Taxonomy" id="536013"/>
    <lineage>
        <taxon>Eukaryota</taxon>
        <taxon>Metazoa</taxon>
        <taxon>Ecdysozoa</taxon>
        <taxon>Arthropoda</taxon>
        <taxon>Hexapoda</taxon>
        <taxon>Insecta</taxon>
        <taxon>Pterygota</taxon>
        <taxon>Neoptera</taxon>
        <taxon>Paraneoptera</taxon>
        <taxon>Hemiptera</taxon>
        <taxon>Sternorrhyncha</taxon>
        <taxon>Coccoidea</taxon>
        <taxon>Coccidae</taxon>
        <taxon>Parthenolecanium</taxon>
    </lineage>
</organism>
<accession>A0AAN9Y2Z4</accession>
<dbReference type="Pfam" id="PF00520">
    <property type="entry name" value="Ion_trans"/>
    <property type="match status" value="1"/>
</dbReference>
<dbReference type="PANTHER" id="PTHR45638:SF1">
    <property type="entry name" value="CYCLIC NUCLEOTIDE-GATED ION CHANNEL SUBUNIT B, ISOFORM A"/>
    <property type="match status" value="1"/>
</dbReference>
<evidence type="ECO:0000256" key="6">
    <source>
        <dbReference type="ARBA" id="ARBA00023136"/>
    </source>
</evidence>
<dbReference type="InterPro" id="IPR005821">
    <property type="entry name" value="Ion_trans_dom"/>
</dbReference>
<dbReference type="SUPFAM" id="SSF51206">
    <property type="entry name" value="cAMP-binding domain-like"/>
    <property type="match status" value="1"/>
</dbReference>
<feature type="transmembrane region" description="Helical" evidence="10">
    <location>
        <begin position="928"/>
        <end position="948"/>
    </location>
</feature>
<feature type="region of interest" description="Disordered" evidence="9">
    <location>
        <begin position="735"/>
        <end position="757"/>
    </location>
</feature>
<evidence type="ECO:0000256" key="4">
    <source>
        <dbReference type="ARBA" id="ARBA00022989"/>
    </source>
</evidence>
<dbReference type="GO" id="GO:0005223">
    <property type="term" value="F:intracellularly cGMP-activated cation channel activity"/>
    <property type="evidence" value="ECO:0007669"/>
    <property type="project" value="TreeGrafter"/>
</dbReference>
<keyword evidence="6 10" id="KW-0472">Membrane</keyword>
<dbReference type="InterPro" id="IPR000595">
    <property type="entry name" value="cNMP-bd_dom"/>
</dbReference>